<comment type="caution">
    <text evidence="2">The sequence shown here is derived from an EMBL/GenBank/DDBJ whole genome shotgun (WGS) entry which is preliminary data.</text>
</comment>
<organism evidence="2 3">
    <name type="scientific">Acrocarpospora macrocephala</name>
    <dbReference type="NCBI Taxonomy" id="150177"/>
    <lineage>
        <taxon>Bacteria</taxon>
        <taxon>Bacillati</taxon>
        <taxon>Actinomycetota</taxon>
        <taxon>Actinomycetes</taxon>
        <taxon>Streptosporangiales</taxon>
        <taxon>Streptosporangiaceae</taxon>
        <taxon>Acrocarpospora</taxon>
    </lineage>
</organism>
<accession>A0A5M3WJJ6</accession>
<dbReference type="InterPro" id="IPR011251">
    <property type="entry name" value="Luciferase-like_dom"/>
</dbReference>
<dbReference type="OrthoDB" id="7054907at2"/>
<keyword evidence="3" id="KW-1185">Reference proteome</keyword>
<gene>
    <name evidence="2" type="ORF">Amac_008080</name>
</gene>
<dbReference type="GO" id="GO:0016705">
    <property type="term" value="F:oxidoreductase activity, acting on paired donors, with incorporation or reduction of molecular oxygen"/>
    <property type="evidence" value="ECO:0007669"/>
    <property type="project" value="InterPro"/>
</dbReference>
<dbReference type="PANTHER" id="PTHR43244">
    <property type="match status" value="1"/>
</dbReference>
<dbReference type="Proteomes" id="UP000331127">
    <property type="component" value="Unassembled WGS sequence"/>
</dbReference>
<reference evidence="2 3" key="1">
    <citation type="submission" date="2019-10" db="EMBL/GenBank/DDBJ databases">
        <title>Whole genome shotgun sequence of Acrocarpospora macrocephala NBRC 16266.</title>
        <authorList>
            <person name="Ichikawa N."/>
            <person name="Kimura A."/>
            <person name="Kitahashi Y."/>
            <person name="Komaki H."/>
            <person name="Oguchi A."/>
        </authorList>
    </citation>
    <scope>NUCLEOTIDE SEQUENCE [LARGE SCALE GENOMIC DNA]</scope>
    <source>
        <strain evidence="2 3">NBRC 16266</strain>
    </source>
</reference>
<dbReference type="PANTHER" id="PTHR43244:SF2">
    <property type="entry name" value="CONSERVED HYPOTHETICAL ALANINE AND PROLINE-RICH PROTEIN"/>
    <property type="match status" value="1"/>
</dbReference>
<name>A0A5M3WJJ6_9ACTN</name>
<dbReference type="Gene3D" id="3.20.20.30">
    <property type="entry name" value="Luciferase-like domain"/>
    <property type="match status" value="1"/>
</dbReference>
<sequence>MTRPLRRGLVFATAELDPLGDLARQAEAAGFQRVWTTEYPHRDAVVRALAVALRTESIEIGTGIAYAFARVPLAMAAMAADVQRLSGGRFSLGLSPGTRGVRRWFGADFEPPAPALVAYAAALRAAWSQNEDLADRPPPVFGAALNPVMGRHVAAHLDGVLLHPLAIARRHLVERLLPAVAKGSSARAGRPPRVIAWCVTSIDPDEEVARARARAQLAFYFSTPSYRTVAAGTGWEHIPAEVQRGFKAVGGSWARLGELIPDSVVDELTVSGTPATAARRVRRLERELGDLGVTEIAFQTVGAEVGGAAFVASCEQIIHSLAPGATGEPDV</sequence>
<dbReference type="InterPro" id="IPR050564">
    <property type="entry name" value="F420-G6PD/mer"/>
</dbReference>
<proteinExistence type="predicted"/>
<evidence type="ECO:0000313" key="3">
    <source>
        <dbReference type="Proteomes" id="UP000331127"/>
    </source>
</evidence>
<dbReference type="InterPro" id="IPR036661">
    <property type="entry name" value="Luciferase-like_sf"/>
</dbReference>
<dbReference type="Pfam" id="PF00296">
    <property type="entry name" value="Bac_luciferase"/>
    <property type="match status" value="1"/>
</dbReference>
<evidence type="ECO:0000259" key="1">
    <source>
        <dbReference type="Pfam" id="PF00296"/>
    </source>
</evidence>
<dbReference type="AlphaFoldDB" id="A0A5M3WJJ6"/>
<dbReference type="EMBL" id="BLAE01000005">
    <property type="protein sequence ID" value="GES07213.1"/>
    <property type="molecule type" value="Genomic_DNA"/>
</dbReference>
<evidence type="ECO:0000313" key="2">
    <source>
        <dbReference type="EMBL" id="GES07213.1"/>
    </source>
</evidence>
<feature type="domain" description="Luciferase-like" evidence="1">
    <location>
        <begin position="15"/>
        <end position="286"/>
    </location>
</feature>
<dbReference type="SUPFAM" id="SSF51679">
    <property type="entry name" value="Bacterial luciferase-like"/>
    <property type="match status" value="1"/>
</dbReference>
<protein>
    <recommendedName>
        <fullName evidence="1">Luciferase-like domain-containing protein</fullName>
    </recommendedName>
</protein>
<dbReference type="RefSeq" id="WP_155352925.1">
    <property type="nucleotide sequence ID" value="NZ_BAAAHL010000077.1"/>
</dbReference>